<proteinExistence type="predicted"/>
<evidence type="ECO:0000256" key="1">
    <source>
        <dbReference type="PROSITE-ProRule" id="PRU00723"/>
    </source>
</evidence>
<dbReference type="AlphaFoldDB" id="A0A445KGP3"/>
<feature type="region of interest" description="Disordered" evidence="3">
    <location>
        <begin position="398"/>
        <end position="417"/>
    </location>
</feature>
<evidence type="ECO:0000256" key="2">
    <source>
        <dbReference type="SAM" id="Coils"/>
    </source>
</evidence>
<feature type="coiled-coil region" evidence="2">
    <location>
        <begin position="132"/>
        <end position="225"/>
    </location>
</feature>
<dbReference type="PANTHER" id="PTHR38160:SF1">
    <property type="entry name" value="ZINC FINGER CCCH DOMAIN-CONTAINING PROTEIN 40"/>
    <property type="match status" value="1"/>
</dbReference>
<dbReference type="EMBL" id="QZWG01000006">
    <property type="protein sequence ID" value="RZC09850.1"/>
    <property type="molecule type" value="Genomic_DNA"/>
</dbReference>
<keyword evidence="2" id="KW-0175">Coiled coil</keyword>
<keyword evidence="6" id="KW-1185">Reference proteome</keyword>
<organism evidence="5 6">
    <name type="scientific">Glycine soja</name>
    <name type="common">Wild soybean</name>
    <dbReference type="NCBI Taxonomy" id="3848"/>
    <lineage>
        <taxon>Eukaryota</taxon>
        <taxon>Viridiplantae</taxon>
        <taxon>Streptophyta</taxon>
        <taxon>Embryophyta</taxon>
        <taxon>Tracheophyta</taxon>
        <taxon>Spermatophyta</taxon>
        <taxon>Magnoliopsida</taxon>
        <taxon>eudicotyledons</taxon>
        <taxon>Gunneridae</taxon>
        <taxon>Pentapetalae</taxon>
        <taxon>rosids</taxon>
        <taxon>fabids</taxon>
        <taxon>Fabales</taxon>
        <taxon>Fabaceae</taxon>
        <taxon>Papilionoideae</taxon>
        <taxon>50 kb inversion clade</taxon>
        <taxon>NPAAA clade</taxon>
        <taxon>indigoferoid/millettioid clade</taxon>
        <taxon>Phaseoleae</taxon>
        <taxon>Glycine</taxon>
        <taxon>Glycine subgen. Soja</taxon>
    </lineage>
</organism>
<dbReference type="Gene3D" id="4.10.1000.10">
    <property type="entry name" value="Zinc finger, CCCH-type"/>
    <property type="match status" value="1"/>
</dbReference>
<protein>
    <submittedName>
        <fullName evidence="5">Zinc finger CCCH domain-containing protein 13 isoform A</fullName>
    </submittedName>
</protein>
<evidence type="ECO:0000256" key="3">
    <source>
        <dbReference type="SAM" id="MobiDB-lite"/>
    </source>
</evidence>
<dbReference type="GO" id="GO:0008270">
    <property type="term" value="F:zinc ion binding"/>
    <property type="evidence" value="ECO:0007669"/>
    <property type="project" value="UniProtKB-KW"/>
</dbReference>
<feature type="region of interest" description="Disordered" evidence="3">
    <location>
        <begin position="84"/>
        <end position="115"/>
    </location>
</feature>
<dbReference type="Proteomes" id="UP000289340">
    <property type="component" value="Chromosome 6"/>
</dbReference>
<keyword evidence="1" id="KW-0862">Zinc</keyword>
<keyword evidence="1" id="KW-0863">Zinc-finger</keyword>
<dbReference type="PROSITE" id="PS50103">
    <property type="entry name" value="ZF_C3H1"/>
    <property type="match status" value="1"/>
</dbReference>
<dbReference type="InterPro" id="IPR045868">
    <property type="entry name" value="Znf_C3H13/40"/>
</dbReference>
<feature type="domain" description="C3H1-type" evidence="4">
    <location>
        <begin position="6"/>
        <end position="32"/>
    </location>
</feature>
<accession>A0A445KGP3</accession>
<evidence type="ECO:0000313" key="5">
    <source>
        <dbReference type="EMBL" id="RZC09850.1"/>
    </source>
</evidence>
<dbReference type="Gramene" id="XM_028382478.1">
    <property type="protein sequence ID" value="XP_028238279.1"/>
    <property type="gene ID" value="LOC114417320"/>
</dbReference>
<sequence length="417" mass="48198">MVERKQFKTKLCVLYQRGRCNRHNCSFAHGSAELRRFSASYSGRRDYLDNDLRDKLDRRHVSPRRYSPTPDTRGRQIIREYSPTRSLEKKSDRRYRRKQDITGQSDVSGNLKVSDRVQDRVKEGKLLSSGSRNNLEEKLKKVDSDISTLQNRKFQLEVFLDENVQEVDSLNSRIRELEGQLSKEDEECKRITSRVRKFVRVHNHMSELQDELKRSQVRLQRFGDQLFSDISRIGANEEDLSIDILSNGENTGLHPIAKHNVEQNDASFHRRRLHIECDALEELKQDRSKDGHLVETARTRKRSRWNLSDQLNEDSLGTPDNGTEVTRSLDLEGKHKKGLKQPRIEAPSTSMAAHVVDEDVDIERYDGNDIYETANTENYNGAAYKVKGAPLMLPPALLPRSNYSQYEGNDENVDVDG</sequence>
<reference evidence="5 6" key="1">
    <citation type="submission" date="2018-09" db="EMBL/GenBank/DDBJ databases">
        <title>A high-quality reference genome of wild soybean provides a powerful tool to mine soybean genomes.</title>
        <authorList>
            <person name="Xie M."/>
            <person name="Chung C.Y.L."/>
            <person name="Li M.-W."/>
            <person name="Wong F.-L."/>
            <person name="Chan T.-F."/>
            <person name="Lam H.-M."/>
        </authorList>
    </citation>
    <scope>NUCLEOTIDE SEQUENCE [LARGE SCALE GENOMIC DNA]</scope>
    <source>
        <strain evidence="6">cv. W05</strain>
        <tissue evidence="5">Hypocotyl of etiolated seedlings</tissue>
    </source>
</reference>
<dbReference type="InterPro" id="IPR000571">
    <property type="entry name" value="Znf_CCCH"/>
</dbReference>
<evidence type="ECO:0000313" key="6">
    <source>
        <dbReference type="Proteomes" id="UP000289340"/>
    </source>
</evidence>
<comment type="caution">
    <text evidence="5">The sequence shown here is derived from an EMBL/GenBank/DDBJ whole genome shotgun (WGS) entry which is preliminary data.</text>
</comment>
<name>A0A445KGP3_GLYSO</name>
<keyword evidence="1" id="KW-0479">Metal-binding</keyword>
<evidence type="ECO:0000259" key="4">
    <source>
        <dbReference type="PROSITE" id="PS50103"/>
    </source>
</evidence>
<feature type="zinc finger region" description="C3H1-type" evidence="1">
    <location>
        <begin position="6"/>
        <end position="32"/>
    </location>
</feature>
<dbReference type="PANTHER" id="PTHR38160">
    <property type="entry name" value="ZINC FINGER CCCH DOMAIN-CONTAINING PROTEIN 40"/>
    <property type="match status" value="1"/>
</dbReference>
<feature type="compositionally biased region" description="Acidic residues" evidence="3">
    <location>
        <begin position="408"/>
        <end position="417"/>
    </location>
</feature>
<gene>
    <name evidence="5" type="ORF">D0Y65_016269</name>
</gene>